<evidence type="ECO:0008006" key="4">
    <source>
        <dbReference type="Google" id="ProtNLM"/>
    </source>
</evidence>
<keyword evidence="1" id="KW-1133">Transmembrane helix</keyword>
<reference evidence="2 3" key="1">
    <citation type="journal article" date="2016" name="Nat. Commun.">
        <title>Thousands of microbial genomes shed light on interconnected biogeochemical processes in an aquifer system.</title>
        <authorList>
            <person name="Anantharaman K."/>
            <person name="Brown C.T."/>
            <person name="Hug L.A."/>
            <person name="Sharon I."/>
            <person name="Castelle C.J."/>
            <person name="Probst A.J."/>
            <person name="Thomas B.C."/>
            <person name="Singh A."/>
            <person name="Wilkins M.J."/>
            <person name="Karaoz U."/>
            <person name="Brodie E.L."/>
            <person name="Williams K.H."/>
            <person name="Hubbard S.S."/>
            <person name="Banfield J.F."/>
        </authorList>
    </citation>
    <scope>NUCLEOTIDE SEQUENCE [LARGE SCALE GENOMIC DNA]</scope>
</reference>
<evidence type="ECO:0000313" key="2">
    <source>
        <dbReference type="EMBL" id="OGZ61196.1"/>
    </source>
</evidence>
<dbReference type="InterPro" id="IPR012332">
    <property type="entry name" value="Autotransporter_pectin_lyase_C"/>
</dbReference>
<sequence length="396" mass="42321">MNIMEKGIKNLFTKRWGALKNERGIIALLITVVVMFIGIVLIISMIFIFLNRLESARNIEMSAKAYFAAEAGIEDALLRELNPVLTPGIPPYVLNVGDTYTTIDKSETLNSVTIDSNGNASNRERSLRVVIGVDPAGTTFSFAAQIGDRGLTMASGSTVNGQVYSNDNVVGASNTRITGDAYAVGTISSPNPVVEGTRNEGADFIPLPPFDEVGWAEKANINNDPIIGDLTLGSGPATLGPRKIEGNLTLNTGAELTVMGPLHITGNFTMEQNSEIYLDESFESDGTVVFVEGVIIFMSNTKIFGTTADPKGYFLFASTAIGNNAIELNSNAHQEGTMYAVNGDVYINSLGDVTALIGKGVVLESNAKINFDLGLITYTFTTGGQGSYGIIKWEEQ</sequence>
<feature type="transmembrane region" description="Helical" evidence="1">
    <location>
        <begin position="24"/>
        <end position="50"/>
    </location>
</feature>
<evidence type="ECO:0000256" key="1">
    <source>
        <dbReference type="SAM" id="Phobius"/>
    </source>
</evidence>
<keyword evidence="1" id="KW-0812">Transmembrane</keyword>
<protein>
    <recommendedName>
        <fullName evidence="4">Type 4 fimbrial biogenesis protein PilX N-terminal domain-containing protein</fullName>
    </recommendedName>
</protein>
<gene>
    <name evidence="2" type="ORF">A2919_00370</name>
</gene>
<comment type="caution">
    <text evidence="2">The sequence shown here is derived from an EMBL/GenBank/DDBJ whole genome shotgun (WGS) entry which is preliminary data.</text>
</comment>
<dbReference type="Gene3D" id="2.160.20.20">
    <property type="match status" value="1"/>
</dbReference>
<dbReference type="AlphaFoldDB" id="A0A1G2HFC9"/>
<proteinExistence type="predicted"/>
<name>A0A1G2HFC9_9BACT</name>
<organism evidence="2 3">
    <name type="scientific">Candidatus Spechtbacteria bacterium RIFCSPLOWO2_01_FULL_43_12</name>
    <dbReference type="NCBI Taxonomy" id="1802162"/>
    <lineage>
        <taxon>Bacteria</taxon>
        <taxon>Candidatus Spechtiibacteriota</taxon>
    </lineage>
</organism>
<dbReference type="EMBL" id="MHOH01000004">
    <property type="protein sequence ID" value="OGZ61196.1"/>
    <property type="molecule type" value="Genomic_DNA"/>
</dbReference>
<dbReference type="Proteomes" id="UP000178835">
    <property type="component" value="Unassembled WGS sequence"/>
</dbReference>
<evidence type="ECO:0000313" key="3">
    <source>
        <dbReference type="Proteomes" id="UP000178835"/>
    </source>
</evidence>
<keyword evidence="1" id="KW-0472">Membrane</keyword>
<accession>A0A1G2HFC9</accession>